<reference evidence="2" key="1">
    <citation type="submission" date="2015-11" db="EMBL/GenBank/DDBJ databases">
        <authorList>
            <person name="Varghese N."/>
        </authorList>
    </citation>
    <scope>NUCLEOTIDE SEQUENCE [LARGE SCALE GENOMIC DNA]</scope>
    <source>
        <strain evidence="2">DSM 45899</strain>
    </source>
</reference>
<keyword evidence="1" id="KW-0240">DNA-directed RNA polymerase</keyword>
<evidence type="ECO:0000313" key="1">
    <source>
        <dbReference type="EMBL" id="CUU57400.1"/>
    </source>
</evidence>
<dbReference type="RefSeq" id="WP_131799501.1">
    <property type="nucleotide sequence ID" value="NZ_FAOZ01000012.1"/>
</dbReference>
<name>A0A0S4QR80_9ACTN</name>
<dbReference type="Proteomes" id="UP000198802">
    <property type="component" value="Unassembled WGS sequence"/>
</dbReference>
<organism evidence="1 2">
    <name type="scientific">Parafrankia irregularis</name>
    <dbReference type="NCBI Taxonomy" id="795642"/>
    <lineage>
        <taxon>Bacteria</taxon>
        <taxon>Bacillati</taxon>
        <taxon>Actinomycetota</taxon>
        <taxon>Actinomycetes</taxon>
        <taxon>Frankiales</taxon>
        <taxon>Frankiaceae</taxon>
        <taxon>Parafrankia</taxon>
    </lineage>
</organism>
<sequence length="232" mass="25180">MAEVVGLDDAPYPEPSSRASGDEALYAHLVKVGFAGPDYQAVADTLARYAYPILYAWLASGQIVQECAHKGVHGIHRLAADKITLNHHDIDDLVQDTLITALDRFARAGRERRGWSPQGGAALRTYFISGCLFAFGDVYRRWERDHDRHAPHDPTALSAPSASIDPADLIVLRQTLKDALPPPGRALTAVLLNAAGYTHAQIARILGENTTSRAVEGLLHRHRGALKGGTQP</sequence>
<keyword evidence="1" id="KW-0804">Transcription</keyword>
<protein>
    <submittedName>
        <fullName evidence="1">DNA-directed RNA polymerase specialized sigma subunit, sigma24 family</fullName>
    </submittedName>
</protein>
<dbReference type="EMBL" id="FAOZ01000012">
    <property type="protein sequence ID" value="CUU57400.1"/>
    <property type="molecule type" value="Genomic_DNA"/>
</dbReference>
<keyword evidence="2" id="KW-1185">Reference proteome</keyword>
<dbReference type="AlphaFoldDB" id="A0A0S4QR80"/>
<accession>A0A0S4QR80</accession>
<evidence type="ECO:0000313" key="2">
    <source>
        <dbReference type="Proteomes" id="UP000198802"/>
    </source>
</evidence>
<gene>
    <name evidence="1" type="ORF">Ga0074812_11260</name>
</gene>
<dbReference type="GO" id="GO:0000428">
    <property type="term" value="C:DNA-directed RNA polymerase complex"/>
    <property type="evidence" value="ECO:0007669"/>
    <property type="project" value="UniProtKB-KW"/>
</dbReference>
<proteinExistence type="predicted"/>